<dbReference type="Gene3D" id="3.90.1110.10">
    <property type="entry name" value="RNA polymerase Rpb2, domain 2"/>
    <property type="match status" value="1"/>
</dbReference>
<evidence type="ECO:0000256" key="5">
    <source>
        <dbReference type="ARBA" id="ARBA00048552"/>
    </source>
</evidence>
<dbReference type="PROSITE" id="PS01166">
    <property type="entry name" value="RNA_POL_BETA"/>
    <property type="match status" value="1"/>
</dbReference>
<evidence type="ECO:0000256" key="9">
    <source>
        <dbReference type="SAM" id="Coils"/>
    </source>
</evidence>
<feature type="domain" description="RNA polymerase beta subunit protrusion" evidence="13">
    <location>
        <begin position="18"/>
        <end position="431"/>
    </location>
</feature>
<dbReference type="CDD" id="cd00653">
    <property type="entry name" value="RNA_pol_B_RPB2"/>
    <property type="match status" value="1"/>
</dbReference>
<keyword evidence="3 6" id="KW-0548">Nucleotidyltransferase</keyword>
<organism evidence="16 17">
    <name type="scientific">Prosthecobacter dejongeii</name>
    <dbReference type="NCBI Taxonomy" id="48465"/>
    <lineage>
        <taxon>Bacteria</taxon>
        <taxon>Pseudomonadati</taxon>
        <taxon>Verrucomicrobiota</taxon>
        <taxon>Verrucomicrobiia</taxon>
        <taxon>Verrucomicrobiales</taxon>
        <taxon>Verrucomicrobiaceae</taxon>
        <taxon>Prosthecobacter</taxon>
    </lineage>
</organism>
<dbReference type="FunFam" id="3.90.1800.10:FF:000001">
    <property type="entry name" value="DNA-directed RNA polymerase subunit beta"/>
    <property type="match status" value="1"/>
</dbReference>
<dbReference type="InterPro" id="IPR007642">
    <property type="entry name" value="RNA_pol_Rpb2_2"/>
</dbReference>
<dbReference type="EMBL" id="JACHIF010000002">
    <property type="protein sequence ID" value="MBB5037026.1"/>
    <property type="molecule type" value="Genomic_DNA"/>
</dbReference>
<proteinExistence type="inferred from homology"/>
<dbReference type="InterPro" id="IPR037034">
    <property type="entry name" value="RNA_pol_Rpb2_2_sf"/>
</dbReference>
<dbReference type="InterPro" id="IPR007644">
    <property type="entry name" value="RNA_pol_bsu_protrusion"/>
</dbReference>
<evidence type="ECO:0000259" key="10">
    <source>
        <dbReference type="Pfam" id="PF00562"/>
    </source>
</evidence>
<dbReference type="RefSeq" id="WP_184206515.1">
    <property type="nucleotide sequence ID" value="NZ_JACHIF010000002.1"/>
</dbReference>
<dbReference type="GO" id="GO:0003677">
    <property type="term" value="F:DNA binding"/>
    <property type="evidence" value="ECO:0007669"/>
    <property type="project" value="UniProtKB-UniRule"/>
</dbReference>
<dbReference type="Pfam" id="PF10385">
    <property type="entry name" value="RNA_pol_Rpb2_45"/>
    <property type="match status" value="1"/>
</dbReference>
<dbReference type="Pfam" id="PF04560">
    <property type="entry name" value="RNA_pol_Rpb2_7"/>
    <property type="match status" value="1"/>
</dbReference>
<evidence type="ECO:0000259" key="14">
    <source>
        <dbReference type="Pfam" id="PF04565"/>
    </source>
</evidence>
<evidence type="ECO:0000259" key="15">
    <source>
        <dbReference type="Pfam" id="PF10385"/>
    </source>
</evidence>
<dbReference type="PANTHER" id="PTHR20856">
    <property type="entry name" value="DNA-DIRECTED RNA POLYMERASE I SUBUNIT 2"/>
    <property type="match status" value="1"/>
</dbReference>
<dbReference type="Gene3D" id="2.40.50.100">
    <property type="match status" value="1"/>
</dbReference>
<dbReference type="GO" id="GO:0003899">
    <property type="term" value="F:DNA-directed RNA polymerase activity"/>
    <property type="evidence" value="ECO:0007669"/>
    <property type="project" value="UniProtKB-UniRule"/>
</dbReference>
<dbReference type="InterPro" id="IPR015712">
    <property type="entry name" value="DNA-dir_RNA_pol_su2"/>
</dbReference>
<comment type="caution">
    <text evidence="16">The sequence shown here is derived from an EMBL/GenBank/DDBJ whole genome shotgun (WGS) entry which is preliminary data.</text>
</comment>
<dbReference type="InterPro" id="IPR007645">
    <property type="entry name" value="RNA_pol_Rpb2_3"/>
</dbReference>
<comment type="function">
    <text evidence="6 8">DNA-dependent RNA polymerase catalyzes the transcription of DNA into RNA using the four ribonucleoside triphosphates as substrates.</text>
</comment>
<feature type="domain" description="RNA polymerase Rpb2" evidence="12">
    <location>
        <begin position="281"/>
        <end position="386"/>
    </location>
</feature>
<evidence type="ECO:0000256" key="4">
    <source>
        <dbReference type="ARBA" id="ARBA00023163"/>
    </source>
</evidence>
<dbReference type="Pfam" id="PF04561">
    <property type="entry name" value="RNA_pol_Rpb2_2"/>
    <property type="match status" value="1"/>
</dbReference>
<dbReference type="InterPro" id="IPR010243">
    <property type="entry name" value="RNA_pol_bsu_bac"/>
</dbReference>
<dbReference type="InterPro" id="IPR007120">
    <property type="entry name" value="DNA-dir_RNAP_su2_dom"/>
</dbReference>
<evidence type="ECO:0000256" key="3">
    <source>
        <dbReference type="ARBA" id="ARBA00022695"/>
    </source>
</evidence>
<feature type="domain" description="RNA polymerase Rpb2" evidence="14">
    <location>
        <begin position="447"/>
        <end position="515"/>
    </location>
</feature>
<dbReference type="NCBIfam" id="NF001616">
    <property type="entry name" value="PRK00405.1"/>
    <property type="match status" value="1"/>
</dbReference>
<evidence type="ECO:0000256" key="1">
    <source>
        <dbReference type="ARBA" id="ARBA00022478"/>
    </source>
</evidence>
<dbReference type="Pfam" id="PF00562">
    <property type="entry name" value="RNA_pol_Rpb2_6"/>
    <property type="match status" value="1"/>
</dbReference>
<dbReference type="InterPro" id="IPR007121">
    <property type="entry name" value="RNA_pol_bsu_CS"/>
</dbReference>
<comment type="subunit">
    <text evidence="6 8">The RNAP catalytic core consists of 2 alpha, 1 beta, 1 beta' and 1 omega subunit. When a sigma factor is associated with the core the holoenzyme is formed, which can initiate transcription.</text>
</comment>
<gene>
    <name evidence="6" type="primary">rpoB</name>
    <name evidence="16" type="ORF">HNQ64_001268</name>
</gene>
<protein>
    <recommendedName>
        <fullName evidence="6 8">DNA-directed RNA polymerase subunit beta</fullName>
        <shortName evidence="6">RNAP subunit beta</shortName>
        <ecNumber evidence="6 8">2.7.7.6</ecNumber>
    </recommendedName>
    <alternativeName>
        <fullName evidence="6">RNA polymerase subunit beta</fullName>
    </alternativeName>
    <alternativeName>
        <fullName evidence="6">Transcriptase subunit beta</fullName>
    </alternativeName>
</protein>
<dbReference type="Gene3D" id="2.40.50.150">
    <property type="match status" value="1"/>
</dbReference>
<dbReference type="InterPro" id="IPR007641">
    <property type="entry name" value="RNA_pol_Rpb2_7"/>
</dbReference>
<evidence type="ECO:0000313" key="17">
    <source>
        <dbReference type="Proteomes" id="UP000534294"/>
    </source>
</evidence>
<dbReference type="HAMAP" id="MF_01321">
    <property type="entry name" value="RNApol_bact_RpoB"/>
    <property type="match status" value="1"/>
</dbReference>
<feature type="domain" description="RNA polymerase Rpb2" evidence="11">
    <location>
        <begin position="1191"/>
        <end position="1265"/>
    </location>
</feature>
<dbReference type="Pfam" id="PF04565">
    <property type="entry name" value="RNA_pol_Rpb2_3"/>
    <property type="match status" value="1"/>
</dbReference>
<evidence type="ECO:0000259" key="11">
    <source>
        <dbReference type="Pfam" id="PF04560"/>
    </source>
</evidence>
<evidence type="ECO:0000256" key="8">
    <source>
        <dbReference type="RuleBase" id="RU363031"/>
    </source>
</evidence>
<dbReference type="GO" id="GO:0032549">
    <property type="term" value="F:ribonucleoside binding"/>
    <property type="evidence" value="ECO:0007669"/>
    <property type="project" value="InterPro"/>
</dbReference>
<dbReference type="Gene3D" id="2.40.270.10">
    <property type="entry name" value="DNA-directed RNA polymerase, subunit 2, domain 6"/>
    <property type="match status" value="2"/>
</dbReference>
<evidence type="ECO:0000256" key="6">
    <source>
        <dbReference type="HAMAP-Rule" id="MF_01321"/>
    </source>
</evidence>
<evidence type="ECO:0000256" key="7">
    <source>
        <dbReference type="RuleBase" id="RU000434"/>
    </source>
</evidence>
<feature type="domain" description="DNA-directed RNA polymerase beta subunit external 1" evidence="15">
    <location>
        <begin position="525"/>
        <end position="590"/>
    </location>
</feature>
<feature type="domain" description="DNA-directed RNA polymerase subunit 2 hybrid-binding" evidence="10">
    <location>
        <begin position="691"/>
        <end position="1189"/>
    </location>
</feature>
<feature type="coiled-coil region" evidence="9">
    <location>
        <begin position="902"/>
        <end position="929"/>
    </location>
</feature>
<accession>A0A7W8DPL1</accession>
<keyword evidence="2 6" id="KW-0808">Transferase</keyword>
<sequence>MSQRTNFGKIHEVSEPPNLIEIQLRSYEEFLQKNILPSKRKEVGLQAVFKEVFPIESYDAKMTLDFVMYEIGEPKLSSLEAIREAETYSAPLYVTFELRDEAGAKQERVYMGEIPLMTDRGTFVINGAERVVVSQLHRSPGICFESSQHLNGRWLYGFRIIPDRGTWLEVQFDTNDLLYVYLDRRRRRRKFLATTLLRVIGYSHDEDILKLFYNIEDLKLKENLSEEEVSSKLLFKDILDGELIVARAYEPLTAGVIRQLIQLGHKTVKVIAASQDDLIVTSLRKDPAKDEDEALKEIYRRLRPGDPPTIPNARALVKRLFFDPKRYDLTRVGRYKINQKLTLKTDSDMRILDPNDVISAMSYLFKLRAGEGLLDDIDHLGSRRVRAVGELLANQCRVGLARTERLVKERMTLFDVSMDTMTPAKLINPKALSAVVRDFFGRSQLSQFMDQINPLAELTHKRRLSALGPGGLNRDRAGFEVRDVHPSHYGRICPIETPEGPNIGLINSLGSYARINEFGFIETPYRPVKDGVVADKIEYLTADQEENHFIAQANNRLDENSHFTAAKVTVRYRGDFLEVEPNKPTLMDVSPKQLVSIAANLIPFLEHDDANRALMGSNMQRQGVPLLEAEAPLVGTGMEGKAARDSRAVIVADANGTVASATADVIIITKDGNLPVSDKQFLADPLKSVQTDVEKGTFVYPLRKFGRSNAGTCINQRPLVRRGQKIKKGDVIADGPCTDQGELAIGKNMLVAFMPWNGYNFEDAIVISRRVSKEDIYTSIHIEDFDVIARDTKLGPEEITRDIPNVGDEALKNLDQDGVVRIGAEVKPGDILVGKITPKSETELAPEERLLRAIFGEKAADVKDTSLRVPSGCAGIVMDVKLAQRGGVNGTDKEKLSPAEAKKQIKQIEEDYRAKKEDLTEQLTEKLSDILLNEKIPLDVVNGQTGEIILGANKKITKTLLRKLAESYDSVEIDPSPIRNKIFDIIQTFEQKFADADMERERNLDRIETSEDGAADGVVKQVRVFVASKRKLSVGDKMAGRHGNKGVVATIVPEEDMPFLENGTPVDIVLNPLGVPSRMNVGQVLETHLGLAAKALGMKIATPVFDGIPESKIIEYIKDAKKVEGYEWMGLNGKSKLYDGRTGESFNLDVVVGYIYMLKLGHLVADKIHARAVGPYSLVTQQPLGGKAQYGGQRFGEMEVWALEAYGAAYTLQELLTVKSDDVQGRTRIYEQIVKGDNALEAGTPESFNVLIKEMQSLGLDVRVHKRATLDADVEAIERFTAGA</sequence>
<dbReference type="Gene3D" id="3.90.1800.10">
    <property type="entry name" value="RNA polymerase alpha subunit dimerisation domain"/>
    <property type="match status" value="1"/>
</dbReference>
<dbReference type="EC" id="2.7.7.6" evidence="6 8"/>
<dbReference type="GO" id="GO:0006351">
    <property type="term" value="P:DNA-templated transcription"/>
    <property type="evidence" value="ECO:0007669"/>
    <property type="project" value="UniProtKB-UniRule"/>
</dbReference>
<keyword evidence="4 6" id="KW-0804">Transcription</keyword>
<reference evidence="16 17" key="1">
    <citation type="submission" date="2020-08" db="EMBL/GenBank/DDBJ databases">
        <title>Genomic Encyclopedia of Type Strains, Phase IV (KMG-IV): sequencing the most valuable type-strain genomes for metagenomic binning, comparative biology and taxonomic classification.</title>
        <authorList>
            <person name="Goeker M."/>
        </authorList>
    </citation>
    <scope>NUCLEOTIDE SEQUENCE [LARGE SCALE GENOMIC DNA]</scope>
    <source>
        <strain evidence="16 17">DSM 12251</strain>
    </source>
</reference>
<dbReference type="InterPro" id="IPR037033">
    <property type="entry name" value="DNA-dir_RNAP_su2_hyb_sf"/>
</dbReference>
<evidence type="ECO:0000313" key="16">
    <source>
        <dbReference type="EMBL" id="MBB5037026.1"/>
    </source>
</evidence>
<dbReference type="Gene3D" id="3.90.1100.10">
    <property type="match status" value="3"/>
</dbReference>
<comment type="catalytic activity">
    <reaction evidence="5 6 8">
        <text>RNA(n) + a ribonucleoside 5'-triphosphate = RNA(n+1) + diphosphate</text>
        <dbReference type="Rhea" id="RHEA:21248"/>
        <dbReference type="Rhea" id="RHEA-COMP:14527"/>
        <dbReference type="Rhea" id="RHEA-COMP:17342"/>
        <dbReference type="ChEBI" id="CHEBI:33019"/>
        <dbReference type="ChEBI" id="CHEBI:61557"/>
        <dbReference type="ChEBI" id="CHEBI:140395"/>
        <dbReference type="EC" id="2.7.7.6"/>
    </reaction>
</comment>
<evidence type="ECO:0000259" key="12">
    <source>
        <dbReference type="Pfam" id="PF04561"/>
    </source>
</evidence>
<keyword evidence="9" id="KW-0175">Coiled coil</keyword>
<name>A0A7W8DPL1_9BACT</name>
<comment type="similarity">
    <text evidence="6 7">Belongs to the RNA polymerase beta chain family.</text>
</comment>
<dbReference type="SUPFAM" id="SSF64484">
    <property type="entry name" value="beta and beta-prime subunits of DNA dependent RNA-polymerase"/>
    <property type="match status" value="1"/>
</dbReference>
<dbReference type="NCBIfam" id="TIGR02013">
    <property type="entry name" value="rpoB"/>
    <property type="match status" value="1"/>
</dbReference>
<evidence type="ECO:0000256" key="2">
    <source>
        <dbReference type="ARBA" id="ARBA00022679"/>
    </source>
</evidence>
<evidence type="ECO:0000259" key="13">
    <source>
        <dbReference type="Pfam" id="PF04563"/>
    </source>
</evidence>
<dbReference type="Proteomes" id="UP000534294">
    <property type="component" value="Unassembled WGS sequence"/>
</dbReference>
<dbReference type="InterPro" id="IPR014724">
    <property type="entry name" value="RNA_pol_RPB2_OB-fold"/>
</dbReference>
<dbReference type="GO" id="GO:0000428">
    <property type="term" value="C:DNA-directed RNA polymerase complex"/>
    <property type="evidence" value="ECO:0007669"/>
    <property type="project" value="UniProtKB-KW"/>
</dbReference>
<dbReference type="InterPro" id="IPR019462">
    <property type="entry name" value="DNA-dir_RNA_pol_bsu_external_1"/>
</dbReference>
<keyword evidence="1 6" id="KW-0240">DNA-directed RNA polymerase</keyword>
<dbReference type="Pfam" id="PF04563">
    <property type="entry name" value="RNA_pol_Rpb2_1"/>
    <property type="match status" value="1"/>
</dbReference>
<keyword evidence="17" id="KW-1185">Reference proteome</keyword>